<dbReference type="SUPFAM" id="SSF57535">
    <property type="entry name" value="Complement control module/SCR domain"/>
    <property type="match status" value="1"/>
</dbReference>
<keyword evidence="4" id="KW-0768">Sushi</keyword>
<dbReference type="CDD" id="cd00033">
    <property type="entry name" value="CCP"/>
    <property type="match status" value="1"/>
</dbReference>
<evidence type="ECO:0000256" key="3">
    <source>
        <dbReference type="ARBA" id="ARBA00023157"/>
    </source>
</evidence>
<evidence type="ECO:0000313" key="7">
    <source>
        <dbReference type="EnsemblMetazoa" id="XP_038074971.1"/>
    </source>
</evidence>
<dbReference type="PANTHER" id="PTHR45656">
    <property type="entry name" value="PROTEIN CBR-CLEC-78"/>
    <property type="match status" value="1"/>
</dbReference>
<accession>A0A914BGE5</accession>
<keyword evidence="5" id="KW-0472">Membrane</keyword>
<keyword evidence="8" id="KW-1185">Reference proteome</keyword>
<dbReference type="SMART" id="SM00032">
    <property type="entry name" value="CCP"/>
    <property type="match status" value="1"/>
</dbReference>
<protein>
    <recommendedName>
        <fullName evidence="6">Sushi domain-containing protein</fullName>
    </recommendedName>
</protein>
<keyword evidence="5" id="KW-0812">Transmembrane</keyword>
<dbReference type="InterPro" id="IPR000436">
    <property type="entry name" value="Sushi_SCR_CCP_dom"/>
</dbReference>
<feature type="domain" description="Sushi" evidence="6">
    <location>
        <begin position="4"/>
        <end position="65"/>
    </location>
</feature>
<keyword evidence="2" id="KW-0677">Repeat</keyword>
<dbReference type="Proteomes" id="UP000887568">
    <property type="component" value="Unplaced"/>
</dbReference>
<reference evidence="7" key="1">
    <citation type="submission" date="2022-11" db="UniProtKB">
        <authorList>
            <consortium name="EnsemblMetazoa"/>
        </authorList>
    </citation>
    <scope>IDENTIFICATION</scope>
</reference>
<feature type="transmembrane region" description="Helical" evidence="5">
    <location>
        <begin position="80"/>
        <end position="101"/>
    </location>
</feature>
<proteinExistence type="predicted"/>
<dbReference type="EnsemblMetazoa" id="XM_038219043.1">
    <property type="protein sequence ID" value="XP_038074971.1"/>
    <property type="gene ID" value="LOC119742842"/>
</dbReference>
<dbReference type="RefSeq" id="XP_038074971.1">
    <property type="nucleotide sequence ID" value="XM_038219043.1"/>
</dbReference>
<evidence type="ECO:0000256" key="4">
    <source>
        <dbReference type="PROSITE-ProRule" id="PRU00302"/>
    </source>
</evidence>
<dbReference type="AlphaFoldDB" id="A0A914BGE5"/>
<dbReference type="PANTHER" id="PTHR45656:SF4">
    <property type="entry name" value="PROTEIN CBR-CLEC-78"/>
    <property type="match status" value="1"/>
</dbReference>
<dbReference type="Gene3D" id="2.10.70.10">
    <property type="entry name" value="Complement Module, domain 1"/>
    <property type="match status" value="1"/>
</dbReference>
<feature type="disulfide bond" evidence="4">
    <location>
        <begin position="36"/>
        <end position="63"/>
    </location>
</feature>
<dbReference type="GeneID" id="119742842"/>
<keyword evidence="3 4" id="KW-1015">Disulfide bond</keyword>
<dbReference type="PROSITE" id="PS50923">
    <property type="entry name" value="SUSHI"/>
    <property type="match status" value="1"/>
</dbReference>
<dbReference type="Pfam" id="PF00084">
    <property type="entry name" value="Sushi"/>
    <property type="match status" value="1"/>
</dbReference>
<dbReference type="OrthoDB" id="406096at2759"/>
<evidence type="ECO:0000256" key="5">
    <source>
        <dbReference type="SAM" id="Phobius"/>
    </source>
</evidence>
<evidence type="ECO:0000313" key="8">
    <source>
        <dbReference type="Proteomes" id="UP000887568"/>
    </source>
</evidence>
<keyword evidence="1" id="KW-0732">Signal</keyword>
<organism evidence="7 8">
    <name type="scientific">Patiria miniata</name>
    <name type="common">Bat star</name>
    <name type="synonym">Asterina miniata</name>
    <dbReference type="NCBI Taxonomy" id="46514"/>
    <lineage>
        <taxon>Eukaryota</taxon>
        <taxon>Metazoa</taxon>
        <taxon>Echinodermata</taxon>
        <taxon>Eleutherozoa</taxon>
        <taxon>Asterozoa</taxon>
        <taxon>Asteroidea</taxon>
        <taxon>Valvatacea</taxon>
        <taxon>Valvatida</taxon>
        <taxon>Asterinidae</taxon>
        <taxon>Patiria</taxon>
    </lineage>
</organism>
<evidence type="ECO:0000256" key="1">
    <source>
        <dbReference type="ARBA" id="ARBA00022729"/>
    </source>
</evidence>
<dbReference type="InterPro" id="IPR035976">
    <property type="entry name" value="Sushi/SCR/CCP_sf"/>
</dbReference>
<evidence type="ECO:0000256" key="2">
    <source>
        <dbReference type="ARBA" id="ARBA00022737"/>
    </source>
</evidence>
<comment type="caution">
    <text evidence="4">Lacks conserved residue(s) required for the propagation of feature annotation.</text>
</comment>
<sequence>MRLANCELIFNSSDVPIVVSGNRTVYLPGDSVEYACPDGYHLSGSTTRYCRSDFTWSSPVAVCNQVKAAPARFSMPVVQIIGGGAGGVIFIIIFFVALFAIKRRTPRDHPVQNRRDATVLSCTIPGEGALPSSELAYQETILDDAIINSYADLPRRNAPLPPIPDKTPTKEACETYCNLQY</sequence>
<evidence type="ECO:0000259" key="6">
    <source>
        <dbReference type="PROSITE" id="PS50923"/>
    </source>
</evidence>
<name>A0A914BGE5_PATMI</name>
<dbReference type="InterPro" id="IPR051277">
    <property type="entry name" value="SEZ6_CSMD_C4BPB_Regulators"/>
</dbReference>
<keyword evidence="5" id="KW-1133">Transmembrane helix</keyword>